<evidence type="ECO:0000313" key="2">
    <source>
        <dbReference type="Proteomes" id="UP001060215"/>
    </source>
</evidence>
<keyword evidence="2" id="KW-1185">Reference proteome</keyword>
<sequence length="278" mass="30127">MVMLIPIGASLAGHSGYVNTVAVSPDGSLCASGGKDGVILLWDLAEGKKLYSLDSGSIINALCFSPNRYWLCAATKASIKIWDLESKTIVVDLKVDAKQEAEMNEGGAAVLSGSTLVFLFATSDLLVRSTIVDKEIILPISVLSSWSIPSMVDGLKPGQRKILFCSFKRNFVKEAKVAQFSGYVSEHSAYHHGEQSLASTIIGVAHDYVGSNNLNLLQPNGQFGTRHQGVRDAAVELLHTLVAVHAELVRDVCRIAGTEYYPYIEFKLKWEGFQGTSM</sequence>
<accession>A0ACC0GUC0</accession>
<protein>
    <submittedName>
        <fullName evidence="1">Uncharacterized protein</fullName>
    </submittedName>
</protein>
<comment type="caution">
    <text evidence="1">The sequence shown here is derived from an EMBL/GenBank/DDBJ whole genome shotgun (WGS) entry which is preliminary data.</text>
</comment>
<evidence type="ECO:0000313" key="1">
    <source>
        <dbReference type="EMBL" id="KAI8003131.1"/>
    </source>
</evidence>
<reference evidence="1 2" key="1">
    <citation type="journal article" date="2022" name="Plant J.">
        <title>Chromosome-level genome of Camellia lanceoleosa provides a valuable resource for understanding genome evolution and self-incompatibility.</title>
        <authorList>
            <person name="Gong W."/>
            <person name="Xiao S."/>
            <person name="Wang L."/>
            <person name="Liao Z."/>
            <person name="Chang Y."/>
            <person name="Mo W."/>
            <person name="Hu G."/>
            <person name="Li W."/>
            <person name="Zhao G."/>
            <person name="Zhu H."/>
            <person name="Hu X."/>
            <person name="Ji K."/>
            <person name="Xiang X."/>
            <person name="Song Q."/>
            <person name="Yuan D."/>
            <person name="Jin S."/>
            <person name="Zhang L."/>
        </authorList>
    </citation>
    <scope>NUCLEOTIDE SEQUENCE [LARGE SCALE GENOMIC DNA]</scope>
    <source>
        <strain evidence="1">SQ_2022a</strain>
    </source>
</reference>
<name>A0ACC0GUC0_9ERIC</name>
<proteinExistence type="predicted"/>
<gene>
    <name evidence="1" type="ORF">LOK49_LG08G01891</name>
</gene>
<organism evidence="1 2">
    <name type="scientific">Camellia lanceoleosa</name>
    <dbReference type="NCBI Taxonomy" id="1840588"/>
    <lineage>
        <taxon>Eukaryota</taxon>
        <taxon>Viridiplantae</taxon>
        <taxon>Streptophyta</taxon>
        <taxon>Embryophyta</taxon>
        <taxon>Tracheophyta</taxon>
        <taxon>Spermatophyta</taxon>
        <taxon>Magnoliopsida</taxon>
        <taxon>eudicotyledons</taxon>
        <taxon>Gunneridae</taxon>
        <taxon>Pentapetalae</taxon>
        <taxon>asterids</taxon>
        <taxon>Ericales</taxon>
        <taxon>Theaceae</taxon>
        <taxon>Camellia</taxon>
    </lineage>
</organism>
<dbReference type="EMBL" id="CM045766">
    <property type="protein sequence ID" value="KAI8003131.1"/>
    <property type="molecule type" value="Genomic_DNA"/>
</dbReference>
<dbReference type="Proteomes" id="UP001060215">
    <property type="component" value="Chromosome 9"/>
</dbReference>